<comment type="caution">
    <text evidence="2">The sequence shown here is derived from an EMBL/GenBank/DDBJ whole genome shotgun (WGS) entry which is preliminary data.</text>
</comment>
<dbReference type="EC" id="3.1.3.5" evidence="2"/>
<keyword evidence="2" id="KW-0378">Hydrolase</keyword>
<evidence type="ECO:0000313" key="3">
    <source>
        <dbReference type="Proteomes" id="UP001241110"/>
    </source>
</evidence>
<dbReference type="Proteomes" id="UP001241110">
    <property type="component" value="Unassembled WGS sequence"/>
</dbReference>
<dbReference type="GO" id="GO:0009166">
    <property type="term" value="P:nucleotide catabolic process"/>
    <property type="evidence" value="ECO:0007669"/>
    <property type="project" value="InterPro"/>
</dbReference>
<sequence>MKIVIKLETILVLYLLTILWSCKSHYALVSSDRGKYSIDSQVPVDSSIVKTYWPYKEQMDAKMNQVIGHCAKELTKSYDLPETLLGNFFSDAVLAEGKKIDPSIDFAIPSTKGGMRNSLPKGDIHLSNVFELMPFENEMVVLKLKGSDVEELLNFIARSGGQPVAGLRMTIESQKPVNPLINGQPFDKNRTYLILTSDYVANGGDHVGGFKDPLERRSLGLKIRDALINYIKTTTDAGKDINAELDGRITKI</sequence>
<dbReference type="PANTHER" id="PTHR11575">
    <property type="entry name" value="5'-NUCLEOTIDASE-RELATED"/>
    <property type="match status" value="1"/>
</dbReference>
<gene>
    <name evidence="2" type="ORF">QNI16_30870</name>
</gene>
<accession>A0AAE3QYQ3</accession>
<dbReference type="InterPro" id="IPR008334">
    <property type="entry name" value="5'-Nucleotdase_C"/>
</dbReference>
<dbReference type="EMBL" id="JASJOS010000017">
    <property type="protein sequence ID" value="MDJ1484943.1"/>
    <property type="molecule type" value="Genomic_DNA"/>
</dbReference>
<dbReference type="RefSeq" id="WP_313986815.1">
    <property type="nucleotide sequence ID" value="NZ_JASJOS010000017.1"/>
</dbReference>
<name>A0AAE3QYQ3_9BACT</name>
<dbReference type="InterPro" id="IPR036907">
    <property type="entry name" value="5'-Nucleotdase_C_sf"/>
</dbReference>
<feature type="domain" description="5'-Nucleotidase C-terminal" evidence="1">
    <location>
        <begin position="66"/>
        <end position="208"/>
    </location>
</feature>
<dbReference type="PANTHER" id="PTHR11575:SF24">
    <property type="entry name" value="5'-NUCLEOTIDASE"/>
    <property type="match status" value="1"/>
</dbReference>
<dbReference type="GO" id="GO:0008768">
    <property type="term" value="F:UDP-sugar diphosphatase activity"/>
    <property type="evidence" value="ECO:0007669"/>
    <property type="project" value="TreeGrafter"/>
</dbReference>
<dbReference type="Gene3D" id="3.90.780.10">
    <property type="entry name" value="5'-Nucleotidase, C-terminal domain"/>
    <property type="match status" value="1"/>
</dbReference>
<evidence type="ECO:0000259" key="1">
    <source>
        <dbReference type="Pfam" id="PF02872"/>
    </source>
</evidence>
<proteinExistence type="predicted"/>
<dbReference type="PRINTS" id="PR01607">
    <property type="entry name" value="APYRASEFAMLY"/>
</dbReference>
<dbReference type="InterPro" id="IPR006179">
    <property type="entry name" value="5_nucleotidase/apyrase"/>
</dbReference>
<dbReference type="GO" id="GO:0030288">
    <property type="term" value="C:outer membrane-bounded periplasmic space"/>
    <property type="evidence" value="ECO:0007669"/>
    <property type="project" value="TreeGrafter"/>
</dbReference>
<organism evidence="2 3">
    <name type="scientific">Xanthocytophaga flava</name>
    <dbReference type="NCBI Taxonomy" id="3048013"/>
    <lineage>
        <taxon>Bacteria</taxon>
        <taxon>Pseudomonadati</taxon>
        <taxon>Bacteroidota</taxon>
        <taxon>Cytophagia</taxon>
        <taxon>Cytophagales</taxon>
        <taxon>Rhodocytophagaceae</taxon>
        <taxon>Xanthocytophaga</taxon>
    </lineage>
</organism>
<dbReference type="GO" id="GO:0008253">
    <property type="term" value="F:5'-nucleotidase activity"/>
    <property type="evidence" value="ECO:0007669"/>
    <property type="project" value="UniProtKB-EC"/>
</dbReference>
<reference evidence="2" key="1">
    <citation type="submission" date="2023-05" db="EMBL/GenBank/DDBJ databases">
        <authorList>
            <person name="Zhang X."/>
        </authorList>
    </citation>
    <scope>NUCLEOTIDE SEQUENCE</scope>
    <source>
        <strain evidence="2">YF14B1</strain>
    </source>
</reference>
<dbReference type="SUPFAM" id="SSF55816">
    <property type="entry name" value="5'-nucleotidase (syn. UDP-sugar hydrolase), C-terminal domain"/>
    <property type="match status" value="1"/>
</dbReference>
<evidence type="ECO:0000313" key="2">
    <source>
        <dbReference type="EMBL" id="MDJ1484943.1"/>
    </source>
</evidence>
<dbReference type="Pfam" id="PF02872">
    <property type="entry name" value="5_nucleotid_C"/>
    <property type="match status" value="1"/>
</dbReference>
<dbReference type="AlphaFoldDB" id="A0AAE3QYQ3"/>
<protein>
    <submittedName>
        <fullName evidence="2">5'-nucleotidase</fullName>
        <ecNumber evidence="2">3.1.3.5</ecNumber>
    </submittedName>
</protein>